<dbReference type="InterPro" id="IPR013783">
    <property type="entry name" value="Ig-like_fold"/>
</dbReference>
<dbReference type="SMART" id="SM00406">
    <property type="entry name" value="IGv"/>
    <property type="match status" value="1"/>
</dbReference>
<dbReference type="PANTHER" id="PTHR23268">
    <property type="entry name" value="T-CELL RECEPTOR BETA CHAIN"/>
    <property type="match status" value="1"/>
</dbReference>
<dbReference type="GO" id="GO:0002250">
    <property type="term" value="P:adaptive immune response"/>
    <property type="evidence" value="ECO:0007669"/>
    <property type="project" value="UniProtKB-KW"/>
</dbReference>
<proteinExistence type="predicted"/>
<dbReference type="InterPro" id="IPR013106">
    <property type="entry name" value="Ig_V-set"/>
</dbReference>
<dbReference type="GO" id="GO:0007166">
    <property type="term" value="P:cell surface receptor signaling pathway"/>
    <property type="evidence" value="ECO:0007669"/>
    <property type="project" value="TreeGrafter"/>
</dbReference>
<keyword evidence="9" id="KW-1185">Reference proteome</keyword>
<dbReference type="Pfam" id="PF07686">
    <property type="entry name" value="V-set"/>
    <property type="match status" value="1"/>
</dbReference>
<sequence>MSFLNERAADKSGMPSERFSAERPQGSFSTLEIQLTVQGDSAVYLCASSSATVWHRLLLPAHRPLCSALLMFSEALQEGVASLFPKEGKEGICTFRGSSSRRREKGGAKSLLSAQETSTLSAKMLRPVLPDPAWGPRLLCCITLCLLGAGSVDAEVILFPRHLIRAKGGKGTLKCYPMSGHNRVFWYQQAPGQGPQFLVEYFEKMQRNKGNLPDRFSAQQFDDYHSELNMSSLELGDSATYLCASSLHSPAESLAFCTVTFLSQLRVF</sequence>
<dbReference type="InterPro" id="IPR007110">
    <property type="entry name" value="Ig-like_dom"/>
</dbReference>
<feature type="domain" description="Ig-like" evidence="7">
    <location>
        <begin position="154"/>
        <end position="255"/>
    </location>
</feature>
<evidence type="ECO:0000256" key="5">
    <source>
        <dbReference type="ARBA" id="ARBA00043266"/>
    </source>
</evidence>
<dbReference type="EMBL" id="CABDUW010000122">
    <property type="protein sequence ID" value="VTJ59507.1"/>
    <property type="molecule type" value="Genomic_DNA"/>
</dbReference>
<evidence type="ECO:0000256" key="4">
    <source>
        <dbReference type="ARBA" id="ARBA00023319"/>
    </source>
</evidence>
<dbReference type="Gene3D" id="2.60.40.10">
    <property type="entry name" value="Immunoglobulins"/>
    <property type="match status" value="2"/>
</dbReference>
<dbReference type="AlphaFoldDB" id="A0A5E4AQ12"/>
<organism evidence="8 9">
    <name type="scientific">Marmota monax</name>
    <name type="common">Woodchuck</name>
    <dbReference type="NCBI Taxonomy" id="9995"/>
    <lineage>
        <taxon>Eukaryota</taxon>
        <taxon>Metazoa</taxon>
        <taxon>Chordata</taxon>
        <taxon>Craniata</taxon>
        <taxon>Vertebrata</taxon>
        <taxon>Euteleostomi</taxon>
        <taxon>Mammalia</taxon>
        <taxon>Eutheria</taxon>
        <taxon>Euarchontoglires</taxon>
        <taxon>Glires</taxon>
        <taxon>Rodentia</taxon>
        <taxon>Sciuromorpha</taxon>
        <taxon>Sciuridae</taxon>
        <taxon>Xerinae</taxon>
        <taxon>Marmotini</taxon>
        <taxon>Marmota</taxon>
    </lineage>
</organism>
<keyword evidence="5" id="KW-1279">T cell receptor</keyword>
<gene>
    <name evidence="8" type="ORF">MONAX_5E032965</name>
</gene>
<dbReference type="InterPro" id="IPR036179">
    <property type="entry name" value="Ig-like_dom_sf"/>
</dbReference>
<evidence type="ECO:0000259" key="7">
    <source>
        <dbReference type="PROSITE" id="PS50835"/>
    </source>
</evidence>
<evidence type="ECO:0000256" key="2">
    <source>
        <dbReference type="ARBA" id="ARBA00022859"/>
    </source>
</evidence>
<evidence type="ECO:0000256" key="6">
    <source>
        <dbReference type="SAM" id="MobiDB-lite"/>
    </source>
</evidence>
<keyword evidence="4" id="KW-0393">Immunoglobulin domain</keyword>
<dbReference type="InterPro" id="IPR003599">
    <property type="entry name" value="Ig_sub"/>
</dbReference>
<evidence type="ECO:0000313" key="8">
    <source>
        <dbReference type="EMBL" id="VTJ59507.1"/>
    </source>
</evidence>
<dbReference type="PROSITE" id="PS50835">
    <property type="entry name" value="IG_LIKE"/>
    <property type="match status" value="1"/>
</dbReference>
<keyword evidence="1" id="KW-0732">Signal</keyword>
<dbReference type="InterPro" id="IPR050413">
    <property type="entry name" value="TCR_beta_variable"/>
</dbReference>
<protein>
    <recommendedName>
        <fullName evidence="7">Ig-like domain-containing protein</fullName>
    </recommendedName>
</protein>
<evidence type="ECO:0000256" key="3">
    <source>
        <dbReference type="ARBA" id="ARBA00023130"/>
    </source>
</evidence>
<evidence type="ECO:0000256" key="1">
    <source>
        <dbReference type="ARBA" id="ARBA00022729"/>
    </source>
</evidence>
<dbReference type="SUPFAM" id="SSF48726">
    <property type="entry name" value="Immunoglobulin"/>
    <property type="match status" value="2"/>
</dbReference>
<evidence type="ECO:0000313" key="9">
    <source>
        <dbReference type="Proteomes" id="UP000335636"/>
    </source>
</evidence>
<comment type="caution">
    <text evidence="8">The sequence shown here is derived from an EMBL/GenBank/DDBJ whole genome shotgun (WGS) entry which is preliminary data.</text>
</comment>
<dbReference type="SMART" id="SM00409">
    <property type="entry name" value="IG"/>
    <property type="match status" value="1"/>
</dbReference>
<keyword evidence="2" id="KW-0391">Immunity</keyword>
<dbReference type="PANTHER" id="PTHR23268:SF75">
    <property type="entry name" value="T CELL RECEPTOR BETA VARIABLE 13"/>
    <property type="match status" value="1"/>
</dbReference>
<dbReference type="Proteomes" id="UP000335636">
    <property type="component" value="Unassembled WGS sequence"/>
</dbReference>
<accession>A0A5E4AQ12</accession>
<keyword evidence="3" id="KW-1064">Adaptive immunity</keyword>
<reference evidence="8" key="1">
    <citation type="submission" date="2019-04" db="EMBL/GenBank/DDBJ databases">
        <authorList>
            <person name="Alioto T."/>
            <person name="Alioto T."/>
        </authorList>
    </citation>
    <scope>NUCLEOTIDE SEQUENCE [LARGE SCALE GENOMIC DNA]</scope>
</reference>
<name>A0A5E4AQ12_MARMO</name>
<feature type="region of interest" description="Disordered" evidence="6">
    <location>
        <begin position="1"/>
        <end position="25"/>
    </location>
</feature>
<dbReference type="GO" id="GO:0042101">
    <property type="term" value="C:T cell receptor complex"/>
    <property type="evidence" value="ECO:0007669"/>
    <property type="project" value="UniProtKB-KW"/>
</dbReference>